<feature type="region of interest" description="Disordered" evidence="2">
    <location>
        <begin position="1"/>
        <end position="27"/>
    </location>
</feature>
<organism evidence="3 4">
    <name type="scientific">Clavelina lepadiformis</name>
    <name type="common">Light-bulb sea squirt</name>
    <name type="synonym">Ascidia lepadiformis</name>
    <dbReference type="NCBI Taxonomy" id="159417"/>
    <lineage>
        <taxon>Eukaryota</taxon>
        <taxon>Metazoa</taxon>
        <taxon>Chordata</taxon>
        <taxon>Tunicata</taxon>
        <taxon>Ascidiacea</taxon>
        <taxon>Aplousobranchia</taxon>
        <taxon>Clavelinidae</taxon>
        <taxon>Clavelina</taxon>
    </lineage>
</organism>
<evidence type="ECO:0000313" key="4">
    <source>
        <dbReference type="Proteomes" id="UP001642483"/>
    </source>
</evidence>
<keyword evidence="1" id="KW-0175">Coiled coil</keyword>
<protein>
    <submittedName>
        <fullName evidence="3">Uncharacterized protein</fullName>
    </submittedName>
</protein>
<accession>A0ABP0FLL5</accession>
<dbReference type="Proteomes" id="UP001642483">
    <property type="component" value="Unassembled WGS sequence"/>
</dbReference>
<evidence type="ECO:0000256" key="2">
    <source>
        <dbReference type="SAM" id="MobiDB-lite"/>
    </source>
</evidence>
<proteinExistence type="predicted"/>
<reference evidence="3 4" key="1">
    <citation type="submission" date="2024-02" db="EMBL/GenBank/DDBJ databases">
        <authorList>
            <person name="Daric V."/>
            <person name="Darras S."/>
        </authorList>
    </citation>
    <scope>NUCLEOTIDE SEQUENCE [LARGE SCALE GENOMIC DNA]</scope>
</reference>
<evidence type="ECO:0000313" key="3">
    <source>
        <dbReference type="EMBL" id="CAK8678933.1"/>
    </source>
</evidence>
<keyword evidence="4" id="KW-1185">Reference proteome</keyword>
<gene>
    <name evidence="3" type="ORF">CVLEPA_LOCUS9202</name>
</gene>
<comment type="caution">
    <text evidence="3">The sequence shown here is derived from an EMBL/GenBank/DDBJ whole genome shotgun (WGS) entry which is preliminary data.</text>
</comment>
<evidence type="ECO:0000256" key="1">
    <source>
        <dbReference type="SAM" id="Coils"/>
    </source>
</evidence>
<sequence length="189" mass="22024">MTDRSEEEATELRERGNSPPLEVSETQTEIPFLREEIQEQTNEPLSVVQTKLNDAVLKYELYAEEAEKHIKNIEVYKMKFNKQQLEEFKTVVEQTSAQMAMLKKFDFTLNRFQDELDAREESGRDRMLVETHKRKVNELRDNLHIKQQSLEQLLDEVDAKFKFYLEGRKILKEARSQGFGSGGSSGSTS</sequence>
<feature type="coiled-coil region" evidence="1">
    <location>
        <begin position="129"/>
        <end position="156"/>
    </location>
</feature>
<name>A0ABP0FLL5_CLALP</name>
<dbReference type="EMBL" id="CAWYQH010000057">
    <property type="protein sequence ID" value="CAK8678933.1"/>
    <property type="molecule type" value="Genomic_DNA"/>
</dbReference>